<dbReference type="SMART" id="SM00245">
    <property type="entry name" value="TSPc"/>
    <property type="match status" value="1"/>
</dbReference>
<dbReference type="SUPFAM" id="SSF50156">
    <property type="entry name" value="PDZ domain-like"/>
    <property type="match status" value="1"/>
</dbReference>
<dbReference type="GO" id="GO:0008236">
    <property type="term" value="F:serine-type peptidase activity"/>
    <property type="evidence" value="ECO:0007669"/>
    <property type="project" value="InterPro"/>
</dbReference>
<dbReference type="PANTHER" id="PTHR32060">
    <property type="entry name" value="TAIL-SPECIFIC PROTEASE"/>
    <property type="match status" value="1"/>
</dbReference>
<protein>
    <submittedName>
        <fullName evidence="2">Peptidase family S41</fullName>
    </submittedName>
</protein>
<dbReference type="InterPro" id="IPR005151">
    <property type="entry name" value="Tail-specific_protease"/>
</dbReference>
<dbReference type="GO" id="GO:0007165">
    <property type="term" value="P:signal transduction"/>
    <property type="evidence" value="ECO:0007669"/>
    <property type="project" value="TreeGrafter"/>
</dbReference>
<proteinExistence type="predicted"/>
<gene>
    <name evidence="2" type="ORF">SAMN02927903_01964</name>
</gene>
<dbReference type="AlphaFoldDB" id="A0A1G5HSD7"/>
<dbReference type="Pfam" id="PF03572">
    <property type="entry name" value="Peptidase_S41"/>
    <property type="match status" value="1"/>
</dbReference>
<dbReference type="STRING" id="490189.SAMN02927903_01964"/>
<dbReference type="Gene3D" id="3.30.750.170">
    <property type="match status" value="1"/>
</dbReference>
<dbReference type="GO" id="GO:0006508">
    <property type="term" value="P:proteolysis"/>
    <property type="evidence" value="ECO:0007669"/>
    <property type="project" value="InterPro"/>
</dbReference>
<dbReference type="SUPFAM" id="SSF52096">
    <property type="entry name" value="ClpP/crotonase"/>
    <property type="match status" value="1"/>
</dbReference>
<dbReference type="OrthoDB" id="7168509at2"/>
<evidence type="ECO:0000313" key="2">
    <source>
        <dbReference type="EMBL" id="SCY66210.1"/>
    </source>
</evidence>
<dbReference type="Gene3D" id="3.90.226.10">
    <property type="entry name" value="2-enoyl-CoA Hydratase, Chain A, domain 1"/>
    <property type="match status" value="1"/>
</dbReference>
<name>A0A1G5HSD7_9FLAO</name>
<reference evidence="2 3" key="1">
    <citation type="submission" date="2016-10" db="EMBL/GenBank/DDBJ databases">
        <authorList>
            <person name="de Groot N.N."/>
        </authorList>
    </citation>
    <scope>NUCLEOTIDE SEQUENCE [LARGE SCALE GENOMIC DNA]</scope>
    <source>
        <strain evidence="2 3">CGMCC 1.7031</strain>
    </source>
</reference>
<dbReference type="CDD" id="cd07561">
    <property type="entry name" value="Peptidase_S41_CPP_like"/>
    <property type="match status" value="1"/>
</dbReference>
<evidence type="ECO:0000313" key="3">
    <source>
        <dbReference type="Proteomes" id="UP000199354"/>
    </source>
</evidence>
<organism evidence="2 3">
    <name type="scientific">Flavobacterium caeni</name>
    <dbReference type="NCBI Taxonomy" id="490189"/>
    <lineage>
        <taxon>Bacteria</taxon>
        <taxon>Pseudomonadati</taxon>
        <taxon>Bacteroidota</taxon>
        <taxon>Flavobacteriia</taxon>
        <taxon>Flavobacteriales</taxon>
        <taxon>Flavobacteriaceae</taxon>
        <taxon>Flavobacterium</taxon>
    </lineage>
</organism>
<dbReference type="PROSITE" id="PS51257">
    <property type="entry name" value="PROKAR_LIPOPROTEIN"/>
    <property type="match status" value="1"/>
</dbReference>
<dbReference type="InterPro" id="IPR041613">
    <property type="entry name" value="Pept_S41_N"/>
</dbReference>
<dbReference type="RefSeq" id="WP_091142646.1">
    <property type="nucleotide sequence ID" value="NZ_FMVF01000008.1"/>
</dbReference>
<dbReference type="Proteomes" id="UP000199354">
    <property type="component" value="Unassembled WGS sequence"/>
</dbReference>
<dbReference type="PANTHER" id="PTHR32060:SF30">
    <property type="entry name" value="CARBOXY-TERMINAL PROCESSING PROTEASE CTPA"/>
    <property type="match status" value="1"/>
</dbReference>
<dbReference type="GO" id="GO:0030288">
    <property type="term" value="C:outer membrane-bounded periplasmic space"/>
    <property type="evidence" value="ECO:0007669"/>
    <property type="project" value="TreeGrafter"/>
</dbReference>
<dbReference type="Gene3D" id="2.30.42.10">
    <property type="match status" value="1"/>
</dbReference>
<sequence length="484" mass="53755">MKNPLKILLFLVMGMLVGCEKDDHDVPQNIEVQDFVWKGLNLYYLWQADVPELSDYKFGDQQDLNAFLYGYPNPGELFQSLLYKPASQFPADQAIDRFSVIYSNYNDLEGVLSGTTRNHGADLALYYKDDSEYEIIAVVRYILPNSDAATKDIQRGDLIYGINGQQLNVDNYIGLLSQNSYTVNFADYDNANFTPNGQSLSLTKTVLSENPVLLTQVINEGAHKIGYLMYNGFYPAYETQLNDAFGQLKSQGITDLVLDLRYNGGGSIATAARLASMITGQFNGQVFAKEQWNAKVEAYYLENSPGTLVNLFSNRIENGGAIQSLNLDRVYVLTTRATASASELVINSLEPYIDVVQIGDRTIGKNVGSITLYDSPSFSKLGASPNHRYAMQPLVLKIVNKVGFGDYVNGLQPDEPIQENIQNLGALGNTNEPLLNAAIMHIVGGGRIPQNQTPSQRPVKDLRPMQQLKTEMYRDVPPGFSNIR</sequence>
<dbReference type="Pfam" id="PF18294">
    <property type="entry name" value="Pept_S41_N"/>
    <property type="match status" value="1"/>
</dbReference>
<evidence type="ECO:0000259" key="1">
    <source>
        <dbReference type="SMART" id="SM00245"/>
    </source>
</evidence>
<feature type="domain" description="Tail specific protease" evidence="1">
    <location>
        <begin position="195"/>
        <end position="418"/>
    </location>
</feature>
<dbReference type="InterPro" id="IPR036034">
    <property type="entry name" value="PDZ_sf"/>
</dbReference>
<keyword evidence="3" id="KW-1185">Reference proteome</keyword>
<dbReference type="EMBL" id="FMVF01000008">
    <property type="protein sequence ID" value="SCY66210.1"/>
    <property type="molecule type" value="Genomic_DNA"/>
</dbReference>
<dbReference type="GO" id="GO:0004175">
    <property type="term" value="F:endopeptidase activity"/>
    <property type="evidence" value="ECO:0007669"/>
    <property type="project" value="TreeGrafter"/>
</dbReference>
<accession>A0A1G5HSD7</accession>
<dbReference type="InterPro" id="IPR029045">
    <property type="entry name" value="ClpP/crotonase-like_dom_sf"/>
</dbReference>